<dbReference type="Pfam" id="PF03779">
    <property type="entry name" value="SPW"/>
    <property type="match status" value="1"/>
</dbReference>
<feature type="transmembrane region" description="Helical" evidence="1">
    <location>
        <begin position="7"/>
        <end position="29"/>
    </location>
</feature>
<gene>
    <name evidence="3" type="ORF">DUT91_09575</name>
</gene>
<name>A0A368K7P9_9HYPH</name>
<dbReference type="Proteomes" id="UP000253420">
    <property type="component" value="Unassembled WGS sequence"/>
</dbReference>
<feature type="transmembrane region" description="Helical" evidence="1">
    <location>
        <begin position="92"/>
        <end position="110"/>
    </location>
</feature>
<comment type="caution">
    <text evidence="3">The sequence shown here is derived from an EMBL/GenBank/DDBJ whole genome shotgun (WGS) entry which is preliminary data.</text>
</comment>
<keyword evidence="1" id="KW-0812">Transmembrane</keyword>
<evidence type="ECO:0000259" key="2">
    <source>
        <dbReference type="Pfam" id="PF03779"/>
    </source>
</evidence>
<dbReference type="EMBL" id="QOZG01000003">
    <property type="protein sequence ID" value="RCS24503.1"/>
    <property type="molecule type" value="Genomic_DNA"/>
</dbReference>
<protein>
    <recommendedName>
        <fullName evidence="2">SPW repeat-containing integral membrane domain-containing protein</fullName>
    </recommendedName>
</protein>
<feature type="transmembrane region" description="Helical" evidence="1">
    <location>
        <begin position="35"/>
        <end position="55"/>
    </location>
</feature>
<accession>A0A368K7P9</accession>
<dbReference type="AlphaFoldDB" id="A0A368K7P9"/>
<keyword evidence="1" id="KW-1133">Transmembrane helix</keyword>
<evidence type="ECO:0000313" key="4">
    <source>
        <dbReference type="Proteomes" id="UP000253420"/>
    </source>
</evidence>
<dbReference type="InterPro" id="IPR005530">
    <property type="entry name" value="SPW"/>
</dbReference>
<keyword evidence="1" id="KW-0472">Membrane</keyword>
<dbReference type="RefSeq" id="WP_114440121.1">
    <property type="nucleotide sequence ID" value="NZ_QOZG01000003.1"/>
</dbReference>
<proteinExistence type="predicted"/>
<dbReference type="OrthoDB" id="129082at2"/>
<reference evidence="3 4" key="1">
    <citation type="submission" date="2018-07" db="EMBL/GenBank/DDBJ databases">
        <title>The draft genome of Phyllobacterium salinisoli.</title>
        <authorList>
            <person name="Liu L."/>
            <person name="Li L."/>
            <person name="Zhang X."/>
            <person name="Liang L."/>
        </authorList>
    </citation>
    <scope>NUCLEOTIDE SEQUENCE [LARGE SCALE GENOMIC DNA]</scope>
    <source>
        <strain evidence="3 4">LLAN61</strain>
    </source>
</reference>
<keyword evidence="4" id="KW-1185">Reference proteome</keyword>
<evidence type="ECO:0000256" key="1">
    <source>
        <dbReference type="SAM" id="Phobius"/>
    </source>
</evidence>
<sequence length="134" mass="14645">MRFIPTVFHGIADYVVGVLVIALPFLLALEGNVRGITIALGAFVLLYSLMTDYELGVVRFLRIRFHLLLDALFGAGMLVLPFVLEIPAASRWPFYLIGVLALLLAATTRIRAEGTAAPGNHNVNPGSRREGDIR</sequence>
<feature type="domain" description="SPW repeat-containing integral membrane" evidence="2">
    <location>
        <begin position="9"/>
        <end position="106"/>
    </location>
</feature>
<evidence type="ECO:0000313" key="3">
    <source>
        <dbReference type="EMBL" id="RCS24503.1"/>
    </source>
</evidence>
<feature type="transmembrane region" description="Helical" evidence="1">
    <location>
        <begin position="67"/>
        <end position="86"/>
    </location>
</feature>
<organism evidence="3 4">
    <name type="scientific">Phyllobacterium salinisoli</name>
    <dbReference type="NCBI Taxonomy" id="1899321"/>
    <lineage>
        <taxon>Bacteria</taxon>
        <taxon>Pseudomonadati</taxon>
        <taxon>Pseudomonadota</taxon>
        <taxon>Alphaproteobacteria</taxon>
        <taxon>Hyphomicrobiales</taxon>
        <taxon>Phyllobacteriaceae</taxon>
        <taxon>Phyllobacterium</taxon>
    </lineage>
</organism>